<keyword evidence="3" id="KW-1185">Reference proteome</keyword>
<dbReference type="SUPFAM" id="SSF52833">
    <property type="entry name" value="Thioredoxin-like"/>
    <property type="match status" value="1"/>
</dbReference>
<feature type="domain" description="Thioredoxin" evidence="1">
    <location>
        <begin position="51"/>
        <end position="135"/>
    </location>
</feature>
<organism evidence="2 3">
    <name type="scientific">Pseudonocardia alaniniphila</name>
    <dbReference type="NCBI Taxonomy" id="75291"/>
    <lineage>
        <taxon>Bacteria</taxon>
        <taxon>Bacillati</taxon>
        <taxon>Actinomycetota</taxon>
        <taxon>Actinomycetes</taxon>
        <taxon>Pseudonocardiales</taxon>
        <taxon>Pseudonocardiaceae</taxon>
        <taxon>Pseudonocardia</taxon>
    </lineage>
</organism>
<protein>
    <submittedName>
        <fullName evidence="2">Thioredoxin family protein</fullName>
    </submittedName>
</protein>
<comment type="caution">
    <text evidence="2">The sequence shown here is derived from an EMBL/GenBank/DDBJ whole genome shotgun (WGS) entry which is preliminary data.</text>
</comment>
<dbReference type="InterPro" id="IPR013766">
    <property type="entry name" value="Thioredoxin_domain"/>
</dbReference>
<sequence length="145" mass="14791">MIDAAGVWALVATLGLATAVGLVLRFRNGRLRTGGSAAGGWALAGAASSGSDRVLLLQLSSPVCSPCRQTAALLTELCSRRPGVVHREIDVAERPDVARELSVMRTPTVVAFGPDGSELLRVSGVPRLPELEAAIAPGLAGASPA</sequence>
<dbReference type="RefSeq" id="WP_241041897.1">
    <property type="nucleotide sequence ID" value="NZ_BAAAJF010000069.1"/>
</dbReference>
<evidence type="ECO:0000313" key="3">
    <source>
        <dbReference type="Proteomes" id="UP001299970"/>
    </source>
</evidence>
<name>A0ABS9TS88_9PSEU</name>
<dbReference type="Gene3D" id="3.40.30.10">
    <property type="entry name" value="Glutaredoxin"/>
    <property type="match status" value="1"/>
</dbReference>
<dbReference type="Proteomes" id="UP001299970">
    <property type="component" value="Unassembled WGS sequence"/>
</dbReference>
<evidence type="ECO:0000259" key="1">
    <source>
        <dbReference type="Pfam" id="PF00085"/>
    </source>
</evidence>
<reference evidence="2 3" key="1">
    <citation type="submission" date="2022-03" db="EMBL/GenBank/DDBJ databases">
        <title>Pseudonocardia alaer sp. nov., a novel actinomycete isolated from reed forest soil.</title>
        <authorList>
            <person name="Wang L."/>
        </authorList>
    </citation>
    <scope>NUCLEOTIDE SEQUENCE [LARGE SCALE GENOMIC DNA]</scope>
    <source>
        <strain evidence="2 3">Y-16303</strain>
    </source>
</reference>
<evidence type="ECO:0000313" key="2">
    <source>
        <dbReference type="EMBL" id="MCH6171096.1"/>
    </source>
</evidence>
<accession>A0ABS9TS88</accession>
<gene>
    <name evidence="2" type="ORF">MMF94_35790</name>
</gene>
<dbReference type="CDD" id="cd02947">
    <property type="entry name" value="TRX_family"/>
    <property type="match status" value="1"/>
</dbReference>
<dbReference type="Pfam" id="PF00085">
    <property type="entry name" value="Thioredoxin"/>
    <property type="match status" value="1"/>
</dbReference>
<proteinExistence type="predicted"/>
<dbReference type="InterPro" id="IPR036249">
    <property type="entry name" value="Thioredoxin-like_sf"/>
</dbReference>
<dbReference type="EMBL" id="JAKXMK010000039">
    <property type="protein sequence ID" value="MCH6171096.1"/>
    <property type="molecule type" value="Genomic_DNA"/>
</dbReference>